<evidence type="ECO:0000313" key="2">
    <source>
        <dbReference type="EMBL" id="SCG68035.1"/>
    </source>
</evidence>
<feature type="compositionally biased region" description="Low complexity" evidence="1">
    <location>
        <begin position="92"/>
        <end position="103"/>
    </location>
</feature>
<feature type="region of interest" description="Disordered" evidence="1">
    <location>
        <begin position="83"/>
        <end position="109"/>
    </location>
</feature>
<dbReference type="EMBL" id="LT607752">
    <property type="protein sequence ID" value="SCG68035.1"/>
    <property type="molecule type" value="Genomic_DNA"/>
</dbReference>
<sequence length="109" mass="11972">MPRTPSPHRPGVPAPGDLVLIDHRTSVQFAGERALWLRVTSVDDRPTYDGWVWLTGYSINQATGEAMARREVFVRIAGLRLQPRKTGSTTTAGTPPRRNAGPARRGRGV</sequence>
<protein>
    <submittedName>
        <fullName evidence="2">Uncharacterized protein</fullName>
    </submittedName>
</protein>
<reference evidence="3" key="1">
    <citation type="submission" date="2016-06" db="EMBL/GenBank/DDBJ databases">
        <authorList>
            <person name="Varghese N."/>
            <person name="Submissions Spin"/>
        </authorList>
    </citation>
    <scope>NUCLEOTIDE SEQUENCE [LARGE SCALE GENOMIC DNA]</scope>
    <source>
        <strain evidence="3">DSM 44983</strain>
    </source>
</reference>
<proteinExistence type="predicted"/>
<dbReference type="AlphaFoldDB" id="A0A1C5JBU1"/>
<organism evidence="2 3">
    <name type="scientific">Micromonospora rifamycinica</name>
    <dbReference type="NCBI Taxonomy" id="291594"/>
    <lineage>
        <taxon>Bacteria</taxon>
        <taxon>Bacillati</taxon>
        <taxon>Actinomycetota</taxon>
        <taxon>Actinomycetes</taxon>
        <taxon>Micromonosporales</taxon>
        <taxon>Micromonosporaceae</taxon>
        <taxon>Micromonospora</taxon>
    </lineage>
</organism>
<accession>A0A1C5JBU1</accession>
<name>A0A1C5JBU1_9ACTN</name>
<evidence type="ECO:0000313" key="3">
    <source>
        <dbReference type="Proteomes" id="UP000198226"/>
    </source>
</evidence>
<gene>
    <name evidence="2" type="ORF">GA0070623_3318</name>
</gene>
<dbReference type="Proteomes" id="UP000198226">
    <property type="component" value="Chromosome I"/>
</dbReference>
<evidence type="ECO:0000256" key="1">
    <source>
        <dbReference type="SAM" id="MobiDB-lite"/>
    </source>
</evidence>
<keyword evidence="3" id="KW-1185">Reference proteome</keyword>